<keyword evidence="5" id="KW-0547">Nucleotide-binding</keyword>
<evidence type="ECO:0000256" key="1">
    <source>
        <dbReference type="ARBA" id="ARBA00004202"/>
    </source>
</evidence>
<feature type="compositionally biased region" description="Low complexity" evidence="9">
    <location>
        <begin position="97"/>
        <end position="115"/>
    </location>
</feature>
<dbReference type="Pfam" id="PF00005">
    <property type="entry name" value="ABC_tran"/>
    <property type="match status" value="2"/>
</dbReference>
<accession>A0A2N0X6H3</accession>
<comment type="similarity">
    <text evidence="2">Belongs to the ABC transporter superfamily.</text>
</comment>
<proteinExistence type="inferred from homology"/>
<dbReference type="PANTHER" id="PTHR43553">
    <property type="entry name" value="HEAVY METAL TRANSPORTER"/>
    <property type="match status" value="1"/>
</dbReference>
<keyword evidence="7" id="KW-1278">Translocase</keyword>
<dbReference type="AlphaFoldDB" id="A0A2N0X6H3"/>
<dbReference type="SMART" id="SM00382">
    <property type="entry name" value="AAA"/>
    <property type="match status" value="2"/>
</dbReference>
<keyword evidence="4" id="KW-1003">Cell membrane</keyword>
<comment type="caution">
    <text evidence="11">The sequence shown here is derived from an EMBL/GenBank/DDBJ whole genome shotgun (WGS) entry which is preliminary data.</text>
</comment>
<dbReference type="InterPro" id="IPR027417">
    <property type="entry name" value="P-loop_NTPase"/>
</dbReference>
<evidence type="ECO:0000256" key="9">
    <source>
        <dbReference type="SAM" id="MobiDB-lite"/>
    </source>
</evidence>
<dbReference type="InterPro" id="IPR003593">
    <property type="entry name" value="AAA+_ATPase"/>
</dbReference>
<keyword evidence="3" id="KW-0813">Transport</keyword>
<dbReference type="STRING" id="1121365.GCA_000375365_01467"/>
<sequence length="574" mass="58106">MEPGLKRPRGGVHAHHPRPARAAADRPAAQRGRPPPGAGAVPALYRPGVHGPGGGGLDAGGGPGQGPPGLGRAERAGLRGGGHPPVGPAGARRRAYDPGGQRPGGPLRAGAARGARGCGAPRGGPDGQGGAQRRDPGGPGRGGEGAPHGAAPRAGFRRAALPAVAGPGLLRGRGGGEGRPVSARRGNAVLDAVVWPGRIVQVVGDSGSGLSGLAREMVRGRADAAMVGQDAEGALSGLRDTVREEAAFGLEQRGTPVGEMERRVGAMLERLGLSGVAQRSPAALSGGQTRRLALATTAALSPGVLVLDNPGAGLDPESLSAVRGLCAEIARAGGCVLVLGYAPLEGLPGEAWWWDGRGLSPGVPERTFDLPASVVPGRDREVFAGLVAERGGHFRLGPVTVGVRRGAVTWLRGPNGCGKTSLLRVMAGLDGRARAGLLGIGRRRETARRVALALQHSADQVIDSTAGAMVGSASECGRWGIDPGAHPLDLSASDLRCAQVLGAAGLGRPVLALDEPDVGCDAPGWQRLHRILAERLSEGVGVVLTCHNPRFMEQVGRYALVEAHDLEAGAGVED</sequence>
<dbReference type="InterPro" id="IPR003439">
    <property type="entry name" value="ABC_transporter-like_ATP-bd"/>
</dbReference>
<dbReference type="GO" id="GO:0005524">
    <property type="term" value="F:ATP binding"/>
    <property type="evidence" value="ECO:0007669"/>
    <property type="project" value="UniProtKB-KW"/>
</dbReference>
<feature type="compositionally biased region" description="Gly residues" evidence="9">
    <location>
        <begin position="50"/>
        <end position="69"/>
    </location>
</feature>
<keyword evidence="8" id="KW-0472">Membrane</keyword>
<feature type="compositionally biased region" description="Basic residues" evidence="9">
    <location>
        <begin position="1"/>
        <end position="19"/>
    </location>
</feature>
<dbReference type="GO" id="GO:0016887">
    <property type="term" value="F:ATP hydrolysis activity"/>
    <property type="evidence" value="ECO:0007669"/>
    <property type="project" value="InterPro"/>
</dbReference>
<feature type="compositionally biased region" description="Gly residues" evidence="9">
    <location>
        <begin position="137"/>
        <end position="146"/>
    </location>
</feature>
<evidence type="ECO:0000313" key="11">
    <source>
        <dbReference type="EMBL" id="PKF68308.1"/>
    </source>
</evidence>
<comment type="subcellular location">
    <subcellularLocation>
        <location evidence="1">Cell membrane</location>
        <topology evidence="1">Peripheral membrane protein</topology>
    </subcellularLocation>
</comment>
<evidence type="ECO:0000313" key="12">
    <source>
        <dbReference type="Proteomes" id="UP000233249"/>
    </source>
</evidence>
<dbReference type="SUPFAM" id="SSF52540">
    <property type="entry name" value="P-loop containing nucleoside triphosphate hydrolases"/>
    <property type="match status" value="2"/>
</dbReference>
<reference evidence="11 12" key="1">
    <citation type="submission" date="2017-12" db="EMBL/GenBank/DDBJ databases">
        <title>Corynebacterium mastitidis 16-1433 Genome.</title>
        <authorList>
            <person name="Gulvik C.A."/>
        </authorList>
    </citation>
    <scope>NUCLEOTIDE SEQUENCE [LARGE SCALE GENOMIC DNA]</scope>
    <source>
        <strain evidence="11 12">16-1433</strain>
    </source>
</reference>
<dbReference type="GO" id="GO:0042626">
    <property type="term" value="F:ATPase-coupled transmembrane transporter activity"/>
    <property type="evidence" value="ECO:0007669"/>
    <property type="project" value="TreeGrafter"/>
</dbReference>
<evidence type="ECO:0000256" key="8">
    <source>
        <dbReference type="ARBA" id="ARBA00023136"/>
    </source>
</evidence>
<evidence type="ECO:0000259" key="10">
    <source>
        <dbReference type="PROSITE" id="PS50893"/>
    </source>
</evidence>
<feature type="compositionally biased region" description="Low complexity" evidence="9">
    <location>
        <begin position="20"/>
        <end position="49"/>
    </location>
</feature>
<evidence type="ECO:0000256" key="5">
    <source>
        <dbReference type="ARBA" id="ARBA00022741"/>
    </source>
</evidence>
<protein>
    <recommendedName>
        <fullName evidence="10">ABC transporter domain-containing protein</fullName>
    </recommendedName>
</protein>
<dbReference type="EMBL" id="PJAF01000021">
    <property type="protein sequence ID" value="PKF68308.1"/>
    <property type="molecule type" value="Genomic_DNA"/>
</dbReference>
<dbReference type="PANTHER" id="PTHR43553:SF27">
    <property type="entry name" value="ENERGY-COUPLING FACTOR TRANSPORTER ATP-BINDING PROTEIN ECFA2"/>
    <property type="match status" value="1"/>
</dbReference>
<organism evidence="11 12">
    <name type="scientific">Corynebacterium mastitidis</name>
    <dbReference type="NCBI Taxonomy" id="161890"/>
    <lineage>
        <taxon>Bacteria</taxon>
        <taxon>Bacillati</taxon>
        <taxon>Actinomycetota</taxon>
        <taxon>Actinomycetes</taxon>
        <taxon>Mycobacteriales</taxon>
        <taxon>Corynebacteriaceae</taxon>
        <taxon>Corynebacterium</taxon>
    </lineage>
</organism>
<dbReference type="PROSITE" id="PS50893">
    <property type="entry name" value="ABC_TRANSPORTER_2"/>
    <property type="match status" value="1"/>
</dbReference>
<feature type="compositionally biased region" description="Gly residues" evidence="9">
    <location>
        <begin position="116"/>
        <end position="130"/>
    </location>
</feature>
<evidence type="ECO:0000256" key="3">
    <source>
        <dbReference type="ARBA" id="ARBA00022448"/>
    </source>
</evidence>
<gene>
    <name evidence="11" type="ORF">CXB45_07590</name>
</gene>
<name>A0A2N0X6H3_9CORY</name>
<evidence type="ECO:0000256" key="4">
    <source>
        <dbReference type="ARBA" id="ARBA00022475"/>
    </source>
</evidence>
<dbReference type="GO" id="GO:0043190">
    <property type="term" value="C:ATP-binding cassette (ABC) transporter complex"/>
    <property type="evidence" value="ECO:0007669"/>
    <property type="project" value="TreeGrafter"/>
</dbReference>
<keyword evidence="6" id="KW-0067">ATP-binding</keyword>
<evidence type="ECO:0000256" key="2">
    <source>
        <dbReference type="ARBA" id="ARBA00005417"/>
    </source>
</evidence>
<feature type="region of interest" description="Disordered" evidence="9">
    <location>
        <begin position="1"/>
        <end position="152"/>
    </location>
</feature>
<dbReference type="InterPro" id="IPR050095">
    <property type="entry name" value="ECF_ABC_transporter_ATP-bd"/>
</dbReference>
<dbReference type="Proteomes" id="UP000233249">
    <property type="component" value="Unassembled WGS sequence"/>
</dbReference>
<evidence type="ECO:0000256" key="6">
    <source>
        <dbReference type="ARBA" id="ARBA00022840"/>
    </source>
</evidence>
<evidence type="ECO:0000256" key="7">
    <source>
        <dbReference type="ARBA" id="ARBA00022967"/>
    </source>
</evidence>
<feature type="domain" description="ABC transporter" evidence="10">
    <location>
        <begin position="170"/>
        <end position="380"/>
    </location>
</feature>
<dbReference type="Gene3D" id="3.40.50.300">
    <property type="entry name" value="P-loop containing nucleotide triphosphate hydrolases"/>
    <property type="match status" value="2"/>
</dbReference>